<dbReference type="Pfam" id="PF00022">
    <property type="entry name" value="Actin"/>
    <property type="match status" value="1"/>
</dbReference>
<comment type="caution">
    <text evidence="2">The sequence shown here is derived from an EMBL/GenBank/DDBJ whole genome shotgun (WGS) entry which is preliminary data.</text>
</comment>
<dbReference type="SMART" id="SM00268">
    <property type="entry name" value="ACTIN"/>
    <property type="match status" value="1"/>
</dbReference>
<dbReference type="InterPro" id="IPR004000">
    <property type="entry name" value="Actin"/>
</dbReference>
<dbReference type="SUPFAM" id="SSF53067">
    <property type="entry name" value="Actin-like ATPase domain"/>
    <property type="match status" value="2"/>
</dbReference>
<accession>A0AAD5EE18</accession>
<proteinExistence type="inferred from homology"/>
<reference evidence="2" key="2">
    <citation type="journal article" date="2022" name="Proc. Natl. Acad. Sci. U.S.A.">
        <title>Diploid-dominant life cycles characterize the early evolution of Fungi.</title>
        <authorList>
            <person name="Amses K.R."/>
            <person name="Simmons D.R."/>
            <person name="Longcore J.E."/>
            <person name="Mondo S.J."/>
            <person name="Seto K."/>
            <person name="Jeronimo G.H."/>
            <person name="Bonds A.E."/>
            <person name="Quandt C.A."/>
            <person name="Davis W.J."/>
            <person name="Chang Y."/>
            <person name="Federici B.A."/>
            <person name="Kuo A."/>
            <person name="LaButti K."/>
            <person name="Pangilinan J."/>
            <person name="Andreopoulos W."/>
            <person name="Tritt A."/>
            <person name="Riley R."/>
            <person name="Hundley H."/>
            <person name="Johnson J."/>
            <person name="Lipzen A."/>
            <person name="Barry K."/>
            <person name="Lang B.F."/>
            <person name="Cuomo C.A."/>
            <person name="Buchler N.E."/>
            <person name="Grigoriev I.V."/>
            <person name="Spatafora J.W."/>
            <person name="Stajich J.E."/>
            <person name="James T.Y."/>
        </authorList>
    </citation>
    <scope>NUCLEOTIDE SEQUENCE</scope>
    <source>
        <strain evidence="2">AG</strain>
    </source>
</reference>
<dbReference type="GeneID" id="75912783"/>
<dbReference type="InterPro" id="IPR043129">
    <property type="entry name" value="ATPase_NBD"/>
</dbReference>
<dbReference type="Proteomes" id="UP001206595">
    <property type="component" value="Unassembled WGS sequence"/>
</dbReference>
<dbReference type="Gene3D" id="3.30.420.40">
    <property type="match status" value="2"/>
</dbReference>
<reference evidence="2" key="1">
    <citation type="submission" date="2021-06" db="EMBL/GenBank/DDBJ databases">
        <authorList>
            <consortium name="DOE Joint Genome Institute"/>
            <person name="Mondo S.J."/>
            <person name="Amses K.R."/>
            <person name="Simmons D.R."/>
            <person name="Longcore J.E."/>
            <person name="Seto K."/>
            <person name="Alves G.H."/>
            <person name="Bonds A.E."/>
            <person name="Quandt C.A."/>
            <person name="Davis W.J."/>
            <person name="Chang Y."/>
            <person name="Letcher P.M."/>
            <person name="Powell M.J."/>
            <person name="Kuo A."/>
            <person name="Labutti K."/>
            <person name="Pangilinan J."/>
            <person name="Andreopoulos W."/>
            <person name="Tritt A."/>
            <person name="Riley R."/>
            <person name="Hundley H."/>
            <person name="Johnson J."/>
            <person name="Lipzen A."/>
            <person name="Barry K."/>
            <person name="Berbee M.L."/>
            <person name="Buchler N.E."/>
            <person name="Grigoriev I.V."/>
            <person name="Spatafora J.W."/>
            <person name="Stajich J.E."/>
            <person name="James T.Y."/>
        </authorList>
    </citation>
    <scope>NUCLEOTIDE SEQUENCE</scope>
    <source>
        <strain evidence="2">AG</strain>
    </source>
</reference>
<dbReference type="EMBL" id="MU620905">
    <property type="protein sequence ID" value="KAI8581479.1"/>
    <property type="molecule type" value="Genomic_DNA"/>
</dbReference>
<dbReference type="RefSeq" id="XP_051446483.1">
    <property type="nucleotide sequence ID" value="XM_051587438.1"/>
</dbReference>
<dbReference type="AlphaFoldDB" id="A0AAD5EE18"/>
<protein>
    <recommendedName>
        <fullName evidence="4">Actin-related protein 10</fullName>
    </recommendedName>
</protein>
<sequence>MSSDAFSSSIRPGSSSLYTRSHSIYGIEDRIVLDIGSLYIKCGFSGEPRPRHILPTWSRQRRSQASDGEAYCISSEFSELYELDMSTRSSSNYNAFEQRLARLLHDIYYRLLLADPKSSKVIILESPLLPVSIKQTIAKVLFQKLHVPSVSFTSAHLLALLTIGQTTGLVIDCGHLEMTVLPIYAARPLIPFTCSSPLAGRAMNARLRKLLVDHGRLILPSTLHRSIAPRTHIPQTLLTPDVIEDIKTRICIVSPVPVSGDSLSDPVDLWKDFSAATDLYHPIATTGEGKSWLFVPGWVRERAAEVLFENDNDDDQKSVVEAILDALCKVQPDIRKPLVSNVLLIGGTAMLPGFRTRLHQELLRVMRSPTESEKRHYSSVLRLHQYLTFADENGGDVFKSNVRAWIGGSLAGSLKTSGPEVLKERWNGTVPDWSTSVLNVGNATADVQH</sequence>
<evidence type="ECO:0008006" key="4">
    <source>
        <dbReference type="Google" id="ProtNLM"/>
    </source>
</evidence>
<dbReference type="Gene3D" id="3.90.640.10">
    <property type="entry name" value="Actin, Chain A, domain 4"/>
    <property type="match status" value="1"/>
</dbReference>
<comment type="similarity">
    <text evidence="1">Belongs to the actin family.</text>
</comment>
<evidence type="ECO:0000313" key="2">
    <source>
        <dbReference type="EMBL" id="KAI8581479.1"/>
    </source>
</evidence>
<evidence type="ECO:0000313" key="3">
    <source>
        <dbReference type="Proteomes" id="UP001206595"/>
    </source>
</evidence>
<gene>
    <name evidence="2" type="ORF">K450DRAFT_231495</name>
</gene>
<name>A0AAD5EE18_UMBRA</name>
<dbReference type="PANTHER" id="PTHR11937">
    <property type="entry name" value="ACTIN"/>
    <property type="match status" value="1"/>
</dbReference>
<organism evidence="2 3">
    <name type="scientific">Umbelopsis ramanniana AG</name>
    <dbReference type="NCBI Taxonomy" id="1314678"/>
    <lineage>
        <taxon>Eukaryota</taxon>
        <taxon>Fungi</taxon>
        <taxon>Fungi incertae sedis</taxon>
        <taxon>Mucoromycota</taxon>
        <taxon>Mucoromycotina</taxon>
        <taxon>Umbelopsidomycetes</taxon>
        <taxon>Umbelopsidales</taxon>
        <taxon>Umbelopsidaceae</taxon>
        <taxon>Umbelopsis</taxon>
    </lineage>
</organism>
<keyword evidence="3" id="KW-1185">Reference proteome</keyword>
<dbReference type="CDD" id="cd10207">
    <property type="entry name" value="ASKHA_NBD_Arp10"/>
    <property type="match status" value="1"/>
</dbReference>
<evidence type="ECO:0000256" key="1">
    <source>
        <dbReference type="RuleBase" id="RU000487"/>
    </source>
</evidence>